<dbReference type="Gene3D" id="3.40.50.300">
    <property type="entry name" value="P-loop containing nucleotide triphosphate hydrolases"/>
    <property type="match status" value="1"/>
</dbReference>
<dbReference type="Gene3D" id="3.40.50.1820">
    <property type="entry name" value="alpha/beta hydrolase"/>
    <property type="match status" value="1"/>
</dbReference>
<sequence>MPRDIWSDFSLSSNSLGLVIAVIVCLVAVAASRWPASSALPGVKKPNPRKSLTFRVDDIPVGHIDDLDRNLQSVAELDADLRDDAASFERRSLGHKDKAFVCATVVATTHLSGKELCARLVRAGKGFRYSYSCDFDGITPLFEDSNGAAVDIIAVPGLGSHALGSWKSSHSDAVWLRDFLPQDVPGIRVLLYGYDTTLPGSLSRQSIGDLGGILLERVVAFRAGDGTTRRPLIFIGHSLGGLLIKEALIRARRRRGDAIADLAKACYALLFFGVPNLGLRNDQLRTLVRGQPNEALIHDLLVDNDSEASTFLKRLADQFSESCKGHYRVMSFFERMLSRTLERDEEGRWQKTGPHSLLVTEKSATATGLVAVADEDNIPLNTDHSGLVKYSSRSQGDYTTVRRRIADCVERARLDVPGRFAENSFEHADSKTTQACMRSLAFEEIDGRQHGIDAAATGTCEWLLSHETLVQWTRQQRGLVWIKGKPGSGKSTLMKYALEKVPPLFATQPLVLSFFFHGRGNELQRSLLGLFRSLLHQLLNLVPGALPDLIDTFDKRDKTVGEVGKKWQWQLPVLQAFFQSSLPRILKRRAVLVFIDALDECGEQPAVQLIEFLKQLLSGLPSADLQLSVCFSCRHYPIIELDDGLTILLDEENNGDIDVYVQARLPSDEDSDIQSLLSHRAQGVFMWAHIVVDRVLQMKRRGEPPGRIKREIERVPPKLDDLYYDLVQDLEDRAGALRLVQWICFSTRPLTTYELPWAMTIDPYNPDQTLTDCQRSDEFIAQDNMDKRITYLSCGLAEVAPSDDSHIVQFIHQSVKDFFVERGLLVLGSSHETIRSLAPAIECLLCLQCISYLKMVVYSHTGRFRKGDTERFPFLNYAVDSLVSHIKGSEPVEEYTKDILDSLGWPSSSLLDQWVQAYKAVNTQPWIWRPNGGSLVHIVSGYNLQELFLRIVSDTGKVDVDSRDNYGQTPLYKAAENGNEAVVKMLLNTGKVDVDSRDNDGHTPLYKAAENGNEAVVKMLLNTGKVDVDSRDNDGHTPLYKAAENGNEAVVKMLLNTGKVDVDSRDNYGQTPLYKAAKNGREAVVRMLLDTDKVDVGSRDIIYGQTPIGWAAGNGHEAVVRMLLDTDKVDVSLRDNYGQTPIGWAARNGHKAVVRMLLDTDKVDVGSRDIIYGRTPIVWAAGNGHEAIIRMLLDTDKVDVGSRDIIYGQTPIGWAAGNGHEAVVRMLLDTDKVDVGSRDIIYGQTPIGWAAGNGHEAVVRMLLDTDKVDVNLRDIKYGETPLSWAAMNGHEAVVRMLLDTDKVNVDSRDIIYGQTPIGWAAGNGHEAVVRMLLDTDKVNVGSRDNYGQTPLGKASKYGHEAVVKMLLNADKIDINSSDNAGRTPLSWATMKGHVEVVSLLVNNPATNIDSEDEEGFTPFMRAVWKFNREVVCTLLQTGRLSDHYCCVDGLCYQAFWFLSPDELDQFMVDIGFAIGDDFFGLRGLFHDLPIQ</sequence>
<gene>
    <name evidence="6" type="ORF">CT0861_13126</name>
</gene>
<dbReference type="Pfam" id="PF13637">
    <property type="entry name" value="Ank_4"/>
    <property type="match status" value="3"/>
</dbReference>
<evidence type="ECO:0000259" key="5">
    <source>
        <dbReference type="Pfam" id="PF24883"/>
    </source>
</evidence>
<dbReference type="Pfam" id="PF12796">
    <property type="entry name" value="Ank_2"/>
    <property type="match status" value="3"/>
</dbReference>
<evidence type="ECO:0000256" key="1">
    <source>
        <dbReference type="ARBA" id="ARBA00012210"/>
    </source>
</evidence>
<name>A0A161W0D2_9PEZI</name>
<evidence type="ECO:0000256" key="4">
    <source>
        <dbReference type="PROSITE-ProRule" id="PRU00023"/>
    </source>
</evidence>
<dbReference type="PROSITE" id="PS50297">
    <property type="entry name" value="ANK_REP_REGION"/>
    <property type="match status" value="7"/>
</dbReference>
<dbReference type="InterPro" id="IPR029058">
    <property type="entry name" value="AB_hydrolase_fold"/>
</dbReference>
<feature type="repeat" description="ANK" evidence="4">
    <location>
        <begin position="1137"/>
        <end position="1159"/>
    </location>
</feature>
<feature type="repeat" description="ANK" evidence="4">
    <location>
        <begin position="1034"/>
        <end position="1058"/>
    </location>
</feature>
<dbReference type="SMART" id="SM00248">
    <property type="entry name" value="ANK"/>
    <property type="match status" value="14"/>
</dbReference>
<dbReference type="SUPFAM" id="SSF53474">
    <property type="entry name" value="alpha/beta-Hydrolases"/>
    <property type="match status" value="1"/>
</dbReference>
<feature type="repeat" description="ANK" evidence="4">
    <location>
        <begin position="966"/>
        <end position="990"/>
    </location>
</feature>
<evidence type="ECO:0000256" key="2">
    <source>
        <dbReference type="ARBA" id="ARBA00022737"/>
    </source>
</evidence>
<feature type="repeat" description="ANK" evidence="4">
    <location>
        <begin position="1068"/>
        <end position="1090"/>
    </location>
</feature>
<evidence type="ECO:0000313" key="7">
    <source>
        <dbReference type="Proteomes" id="UP000076552"/>
    </source>
</evidence>
<dbReference type="InterPro" id="IPR027417">
    <property type="entry name" value="P-loop_NTPase"/>
</dbReference>
<feature type="repeat" description="ANK" evidence="4">
    <location>
        <begin position="1000"/>
        <end position="1024"/>
    </location>
</feature>
<dbReference type="PANTHER" id="PTHR24161:SF85">
    <property type="entry name" value="PALMITOYLTRANSFERASE HIP14"/>
    <property type="match status" value="1"/>
</dbReference>
<reference evidence="6 7" key="1">
    <citation type="submission" date="2015-06" db="EMBL/GenBank/DDBJ databases">
        <title>Survival trade-offs in plant roots during colonization by closely related pathogenic and mutualistic fungi.</title>
        <authorList>
            <person name="Hacquard S."/>
            <person name="Kracher B."/>
            <person name="Hiruma K."/>
            <person name="Weinman A."/>
            <person name="Muench P."/>
            <person name="Garrido Oter R."/>
            <person name="Ver Loren van Themaat E."/>
            <person name="Dallerey J.-F."/>
            <person name="Damm U."/>
            <person name="Henrissat B."/>
            <person name="Lespinet O."/>
            <person name="Thon M."/>
            <person name="Kemen E."/>
            <person name="McHardy A.C."/>
            <person name="Schulze-Lefert P."/>
            <person name="O'Connell R.J."/>
        </authorList>
    </citation>
    <scope>NUCLEOTIDE SEQUENCE [LARGE SCALE GENOMIC DNA]</scope>
    <source>
        <strain evidence="6 7">0861</strain>
    </source>
</reference>
<dbReference type="SUPFAM" id="SSF52540">
    <property type="entry name" value="P-loop containing nucleoside triphosphate hydrolases"/>
    <property type="match status" value="1"/>
</dbReference>
<protein>
    <recommendedName>
        <fullName evidence="1">protein S-acyltransferase</fullName>
        <ecNumber evidence="1">2.3.1.225</ecNumber>
    </recommendedName>
</protein>
<dbReference type="PANTHER" id="PTHR24161">
    <property type="entry name" value="ANK_REP_REGION DOMAIN-CONTAINING PROTEIN-RELATED"/>
    <property type="match status" value="1"/>
</dbReference>
<keyword evidence="3 4" id="KW-0040">ANK repeat</keyword>
<dbReference type="Pfam" id="PF00023">
    <property type="entry name" value="Ank"/>
    <property type="match status" value="1"/>
</dbReference>
<keyword evidence="7" id="KW-1185">Reference proteome</keyword>
<feature type="repeat" description="ANK" evidence="4">
    <location>
        <begin position="1380"/>
        <end position="1405"/>
    </location>
</feature>
<accession>A0A161W0D2</accession>
<feature type="domain" description="Nephrocystin 3-like N-terminal" evidence="5">
    <location>
        <begin position="458"/>
        <end position="634"/>
    </location>
</feature>
<dbReference type="SUPFAM" id="SSF48403">
    <property type="entry name" value="Ankyrin repeat"/>
    <property type="match status" value="2"/>
</dbReference>
<organism evidence="6 7">
    <name type="scientific">Colletotrichum tofieldiae</name>
    <dbReference type="NCBI Taxonomy" id="708197"/>
    <lineage>
        <taxon>Eukaryota</taxon>
        <taxon>Fungi</taxon>
        <taxon>Dikarya</taxon>
        <taxon>Ascomycota</taxon>
        <taxon>Pezizomycotina</taxon>
        <taxon>Sordariomycetes</taxon>
        <taxon>Hypocreomycetidae</taxon>
        <taxon>Glomerellales</taxon>
        <taxon>Glomerellaceae</taxon>
        <taxon>Colletotrichum</taxon>
        <taxon>Colletotrichum spaethianum species complex</taxon>
    </lineage>
</organism>
<dbReference type="Pfam" id="PF24883">
    <property type="entry name" value="NPHP3_N"/>
    <property type="match status" value="1"/>
</dbReference>
<proteinExistence type="predicted"/>
<dbReference type="PROSITE" id="PS50088">
    <property type="entry name" value="ANK_REPEAT"/>
    <property type="match status" value="7"/>
</dbReference>
<dbReference type="InterPro" id="IPR056884">
    <property type="entry name" value="NPHP3-like_N"/>
</dbReference>
<evidence type="ECO:0000313" key="6">
    <source>
        <dbReference type="EMBL" id="KZL64593.1"/>
    </source>
</evidence>
<dbReference type="InterPro" id="IPR002110">
    <property type="entry name" value="Ankyrin_rpt"/>
</dbReference>
<dbReference type="STRING" id="708197.A0A161W0D2"/>
<dbReference type="Gene3D" id="1.25.40.20">
    <property type="entry name" value="Ankyrin repeat-containing domain"/>
    <property type="match status" value="4"/>
</dbReference>
<dbReference type="InterPro" id="IPR036770">
    <property type="entry name" value="Ankyrin_rpt-contain_sf"/>
</dbReference>
<dbReference type="Proteomes" id="UP000076552">
    <property type="component" value="Unassembled WGS sequence"/>
</dbReference>
<feature type="repeat" description="ANK" evidence="4">
    <location>
        <begin position="1277"/>
        <end position="1299"/>
    </location>
</feature>
<keyword evidence="2" id="KW-0677">Repeat</keyword>
<comment type="caution">
    <text evidence="6">The sequence shown here is derived from an EMBL/GenBank/DDBJ whole genome shotgun (WGS) entry which is preliminary data.</text>
</comment>
<evidence type="ECO:0000256" key="3">
    <source>
        <dbReference type="ARBA" id="ARBA00023043"/>
    </source>
</evidence>
<dbReference type="EMBL" id="LFIV01000268">
    <property type="protein sequence ID" value="KZL64593.1"/>
    <property type="molecule type" value="Genomic_DNA"/>
</dbReference>
<dbReference type="EC" id="2.3.1.225" evidence="1"/>